<dbReference type="Gene3D" id="3.40.50.300">
    <property type="entry name" value="P-loop containing nucleotide triphosphate hydrolases"/>
    <property type="match status" value="1"/>
</dbReference>
<dbReference type="STRING" id="37625.SAMN05660420_02290"/>
<protein>
    <submittedName>
        <fullName evidence="3">MoxR-like ATPase</fullName>
    </submittedName>
</protein>
<dbReference type="InterPro" id="IPR050764">
    <property type="entry name" value="CbbQ/NirQ/NorQ/GpvN"/>
</dbReference>
<dbReference type="PANTHER" id="PTHR42759:SF5">
    <property type="entry name" value="METHANOL DEHYDROGENASE REGULATOR"/>
    <property type="match status" value="1"/>
</dbReference>
<reference evidence="3 4" key="1">
    <citation type="submission" date="2016-10" db="EMBL/GenBank/DDBJ databases">
        <authorList>
            <person name="de Groot N.N."/>
        </authorList>
    </citation>
    <scope>NUCLEOTIDE SEQUENCE [LARGE SCALE GENOMIC DNA]</scope>
    <source>
        <strain evidence="3 4">DSM 7343</strain>
    </source>
</reference>
<dbReference type="Pfam" id="PF07726">
    <property type="entry name" value="AAA_3"/>
    <property type="match status" value="1"/>
</dbReference>
<dbReference type="Proteomes" id="UP000199409">
    <property type="component" value="Unassembled WGS sequence"/>
</dbReference>
<dbReference type="EMBL" id="FNQN01000006">
    <property type="protein sequence ID" value="SEA49473.1"/>
    <property type="molecule type" value="Genomic_DNA"/>
</dbReference>
<dbReference type="GO" id="GO:0005524">
    <property type="term" value="F:ATP binding"/>
    <property type="evidence" value="ECO:0007669"/>
    <property type="project" value="InterPro"/>
</dbReference>
<dbReference type="AlphaFoldDB" id="A0A1H4BMT1"/>
<sequence length="314" mass="34599">MVNQLAKQREILSVIDTLSGHYLQGKVRALRLAMIALLADGHLLLEDIPGLGKTTLALALSRALGLSFGRIQCTSDLLPSDITGLSIFDREQNNFRFIKGPIFNHILLVDEINRAMPKTQSAMLEAMEERKVTIEGTSYSLPHPFIVIATQNPLEQIGTYPLPESQLDRFLITTDIGYPPSQLEKDIIRDGGIRNKMIQIQPLLTLNDIELAKQAVATIQLNDKLVEYILAIAQASRGHKFIAAGISTRGAISMAAAARAAAYLDGRNYVIPEDVKLIAGPVAAHRLILRPEHRSLNHREVLLSIFNDVPVPLV</sequence>
<keyword evidence="4" id="KW-1185">Reference proteome</keyword>
<feature type="domain" description="ATPase AAA-3" evidence="1">
    <location>
        <begin position="42"/>
        <end position="172"/>
    </location>
</feature>
<gene>
    <name evidence="3" type="ORF">SAMN05660420_02290</name>
</gene>
<evidence type="ECO:0000259" key="1">
    <source>
        <dbReference type="Pfam" id="PF07726"/>
    </source>
</evidence>
<organism evidence="3 4">
    <name type="scientific">Desulfuromusa kysingii</name>
    <dbReference type="NCBI Taxonomy" id="37625"/>
    <lineage>
        <taxon>Bacteria</taxon>
        <taxon>Pseudomonadati</taxon>
        <taxon>Thermodesulfobacteriota</taxon>
        <taxon>Desulfuromonadia</taxon>
        <taxon>Desulfuromonadales</taxon>
        <taxon>Geopsychrobacteraceae</taxon>
        <taxon>Desulfuromusa</taxon>
    </lineage>
</organism>
<dbReference type="PIRSF" id="PIRSF002849">
    <property type="entry name" value="AAA_ATPase_chaperone_MoxR_prd"/>
    <property type="match status" value="1"/>
</dbReference>
<dbReference type="InterPro" id="IPR027417">
    <property type="entry name" value="P-loop_NTPase"/>
</dbReference>
<evidence type="ECO:0000313" key="3">
    <source>
        <dbReference type="EMBL" id="SEA49473.1"/>
    </source>
</evidence>
<proteinExistence type="predicted"/>
<evidence type="ECO:0000313" key="4">
    <source>
        <dbReference type="Proteomes" id="UP000199409"/>
    </source>
</evidence>
<dbReference type="Gene3D" id="1.10.8.80">
    <property type="entry name" value="Magnesium chelatase subunit I, C-Terminal domain"/>
    <property type="match status" value="1"/>
</dbReference>
<dbReference type="SUPFAM" id="SSF52540">
    <property type="entry name" value="P-loop containing nucleoside triphosphate hydrolases"/>
    <property type="match status" value="1"/>
</dbReference>
<accession>A0A1H4BMT1</accession>
<evidence type="ECO:0000259" key="2">
    <source>
        <dbReference type="Pfam" id="PF17863"/>
    </source>
</evidence>
<dbReference type="InterPro" id="IPR011703">
    <property type="entry name" value="ATPase_AAA-3"/>
</dbReference>
<dbReference type="Pfam" id="PF17863">
    <property type="entry name" value="AAA_lid_2"/>
    <property type="match status" value="1"/>
</dbReference>
<name>A0A1H4BMT1_9BACT</name>
<dbReference type="GO" id="GO:0016887">
    <property type="term" value="F:ATP hydrolysis activity"/>
    <property type="evidence" value="ECO:0007669"/>
    <property type="project" value="InterPro"/>
</dbReference>
<dbReference type="OrthoDB" id="9808397at2"/>
<dbReference type="InterPro" id="IPR041628">
    <property type="entry name" value="ChlI/MoxR_AAA_lid"/>
</dbReference>
<dbReference type="RefSeq" id="WP_092348430.1">
    <property type="nucleotide sequence ID" value="NZ_FNQN01000006.1"/>
</dbReference>
<feature type="domain" description="ChlI/MoxR AAA lid" evidence="2">
    <location>
        <begin position="235"/>
        <end position="295"/>
    </location>
</feature>
<dbReference type="PANTHER" id="PTHR42759">
    <property type="entry name" value="MOXR FAMILY PROTEIN"/>
    <property type="match status" value="1"/>
</dbReference>
<dbReference type="CDD" id="cd00009">
    <property type="entry name" value="AAA"/>
    <property type="match status" value="1"/>
</dbReference>